<dbReference type="GO" id="GO:0006749">
    <property type="term" value="P:glutathione metabolic process"/>
    <property type="evidence" value="ECO:0007669"/>
    <property type="project" value="TreeGrafter"/>
</dbReference>
<dbReference type="GO" id="GO:0004364">
    <property type="term" value="F:glutathione transferase activity"/>
    <property type="evidence" value="ECO:0007669"/>
    <property type="project" value="TreeGrafter"/>
</dbReference>
<evidence type="ECO:0008006" key="6">
    <source>
        <dbReference type="Google" id="ProtNLM"/>
    </source>
</evidence>
<feature type="region of interest" description="Disordered" evidence="1">
    <location>
        <begin position="244"/>
        <end position="272"/>
    </location>
</feature>
<organism evidence="4 5">
    <name type="scientific">Lobosporangium transversale</name>
    <dbReference type="NCBI Taxonomy" id="64571"/>
    <lineage>
        <taxon>Eukaryota</taxon>
        <taxon>Fungi</taxon>
        <taxon>Fungi incertae sedis</taxon>
        <taxon>Mucoromycota</taxon>
        <taxon>Mortierellomycotina</taxon>
        <taxon>Mortierellomycetes</taxon>
        <taxon>Mortierellales</taxon>
        <taxon>Mortierellaceae</taxon>
        <taxon>Lobosporangium</taxon>
    </lineage>
</organism>
<feature type="compositionally biased region" description="Basic and acidic residues" evidence="1">
    <location>
        <begin position="255"/>
        <end position="265"/>
    </location>
</feature>
<dbReference type="OrthoDB" id="414243at2759"/>
<accession>A0A1Y2GDX6</accession>
<dbReference type="InterPro" id="IPR010987">
    <property type="entry name" value="Glutathione-S-Trfase_C-like"/>
</dbReference>
<gene>
    <name evidence="4" type="ORF">BCR41DRAFT_388778</name>
</gene>
<dbReference type="InParanoid" id="A0A1Y2GDX6"/>
<dbReference type="InterPro" id="IPR004045">
    <property type="entry name" value="Glutathione_S-Trfase_N"/>
</dbReference>
<dbReference type="RefSeq" id="XP_021878297.1">
    <property type="nucleotide sequence ID" value="XM_022028038.1"/>
</dbReference>
<dbReference type="SUPFAM" id="SSF47616">
    <property type="entry name" value="GST C-terminal domain-like"/>
    <property type="match status" value="1"/>
</dbReference>
<feature type="domain" description="GST C-terminal" evidence="3">
    <location>
        <begin position="113"/>
        <end position="255"/>
    </location>
</feature>
<dbReference type="InterPro" id="IPR036282">
    <property type="entry name" value="Glutathione-S-Trfase_C_sf"/>
</dbReference>
<dbReference type="Gene3D" id="1.20.1050.10">
    <property type="match status" value="1"/>
</dbReference>
<comment type="caution">
    <text evidence="4">The sequence shown here is derived from an EMBL/GenBank/DDBJ whole genome shotgun (WGS) entry which is preliminary data.</text>
</comment>
<evidence type="ECO:0000256" key="1">
    <source>
        <dbReference type="SAM" id="MobiDB-lite"/>
    </source>
</evidence>
<dbReference type="Pfam" id="PF14497">
    <property type="entry name" value="GST_C_3"/>
    <property type="match status" value="1"/>
</dbReference>
<dbReference type="Proteomes" id="UP000193648">
    <property type="component" value="Unassembled WGS sequence"/>
</dbReference>
<dbReference type="AlphaFoldDB" id="A0A1Y2GDX6"/>
<dbReference type="GeneID" id="33569881"/>
<dbReference type="EMBL" id="MCFF01000039">
    <property type="protein sequence ID" value="ORZ08063.1"/>
    <property type="molecule type" value="Genomic_DNA"/>
</dbReference>
<protein>
    <recommendedName>
        <fullName evidence="6">Glutathione S-transferase</fullName>
    </recommendedName>
</protein>
<dbReference type="PROSITE" id="PS50405">
    <property type="entry name" value="GST_CTER"/>
    <property type="match status" value="1"/>
</dbReference>
<proteinExistence type="predicted"/>
<feature type="domain" description="GST N-terminal" evidence="2">
    <location>
        <begin position="26"/>
        <end position="111"/>
    </location>
</feature>
<dbReference type="InterPro" id="IPR004046">
    <property type="entry name" value="GST_C"/>
</dbReference>
<name>A0A1Y2GDX6_9FUNG</name>
<dbReference type="InterPro" id="IPR050213">
    <property type="entry name" value="GST_superfamily"/>
</dbReference>
<reference evidence="4 5" key="1">
    <citation type="submission" date="2016-07" db="EMBL/GenBank/DDBJ databases">
        <title>Pervasive Adenine N6-methylation of Active Genes in Fungi.</title>
        <authorList>
            <consortium name="DOE Joint Genome Institute"/>
            <person name="Mondo S.J."/>
            <person name="Dannebaum R.O."/>
            <person name="Kuo R.C."/>
            <person name="Labutti K."/>
            <person name="Haridas S."/>
            <person name="Kuo A."/>
            <person name="Salamov A."/>
            <person name="Ahrendt S.R."/>
            <person name="Lipzen A."/>
            <person name="Sullivan W."/>
            <person name="Andreopoulos W.B."/>
            <person name="Clum A."/>
            <person name="Lindquist E."/>
            <person name="Daum C."/>
            <person name="Ramamoorthy G.K."/>
            <person name="Gryganskyi A."/>
            <person name="Culley D."/>
            <person name="Magnuson J.K."/>
            <person name="James T.Y."/>
            <person name="O'Malley M.A."/>
            <person name="Stajich J.E."/>
            <person name="Spatafora J.W."/>
            <person name="Visel A."/>
            <person name="Grigoriev I.V."/>
        </authorList>
    </citation>
    <scope>NUCLEOTIDE SEQUENCE [LARGE SCALE GENOMIC DNA]</scope>
    <source>
        <strain evidence="4 5">NRRL 3116</strain>
    </source>
</reference>
<evidence type="ECO:0000313" key="4">
    <source>
        <dbReference type="EMBL" id="ORZ08063.1"/>
    </source>
</evidence>
<dbReference type="PANTHER" id="PTHR11571:SF150">
    <property type="entry name" value="GLUTATHIONE S-TRANSFERASE"/>
    <property type="match status" value="1"/>
</dbReference>
<feature type="compositionally biased region" description="Polar residues" evidence="1">
    <location>
        <begin position="244"/>
        <end position="253"/>
    </location>
</feature>
<dbReference type="Gene3D" id="3.40.30.10">
    <property type="entry name" value="Glutaredoxin"/>
    <property type="match status" value="1"/>
</dbReference>
<dbReference type="STRING" id="64571.A0A1Y2GDX6"/>
<dbReference type="PROSITE" id="PS50404">
    <property type="entry name" value="GST_NTER"/>
    <property type="match status" value="1"/>
</dbReference>
<evidence type="ECO:0000259" key="2">
    <source>
        <dbReference type="PROSITE" id="PS50404"/>
    </source>
</evidence>
<sequence>MVATYPPTCNNADTSAQAVVLDASDSTFSLLYFDSIGVLGPTRNLLALGKAQWTQLYPQDWENSDNLDKHSTPFEVMPVLYVHSKDGSQTVAIAESKTIELYLAKKFNCLGKNSYEEALISAFTSSTASLLDDFMSSVINLKASPEVKQEQVNHFLTVKIPNWVRIHEQHLRANQSNGHYVGDTITLADLRAAALIEVIQRFPHAAQCITPETAPGLLKVKETINHHPKIIEWRNSELFKSLRSSRLSPQQPKASEVKLNDREGNKTGGLAA</sequence>
<evidence type="ECO:0000313" key="5">
    <source>
        <dbReference type="Proteomes" id="UP000193648"/>
    </source>
</evidence>
<keyword evidence="5" id="KW-1185">Reference proteome</keyword>
<dbReference type="PANTHER" id="PTHR11571">
    <property type="entry name" value="GLUTATHIONE S-TRANSFERASE"/>
    <property type="match status" value="1"/>
</dbReference>
<evidence type="ECO:0000259" key="3">
    <source>
        <dbReference type="PROSITE" id="PS50405"/>
    </source>
</evidence>